<evidence type="ECO:0000259" key="14">
    <source>
        <dbReference type="PROSITE" id="PS50109"/>
    </source>
</evidence>
<dbReference type="PROSITE" id="PS50125">
    <property type="entry name" value="GUANYLATE_CYCLASE_2"/>
    <property type="match status" value="1"/>
</dbReference>
<dbReference type="SUPFAM" id="SSF55874">
    <property type="entry name" value="ATPase domain of HSP90 chaperone/DNA topoisomerase II/histidine kinase"/>
    <property type="match status" value="1"/>
</dbReference>
<dbReference type="PROSITE" id="PS50109">
    <property type="entry name" value="HIS_KIN"/>
    <property type="match status" value="1"/>
</dbReference>
<feature type="region of interest" description="Disordered" evidence="12">
    <location>
        <begin position="1377"/>
        <end position="1420"/>
    </location>
</feature>
<dbReference type="InterPro" id="IPR005467">
    <property type="entry name" value="His_kinase_dom"/>
</dbReference>
<dbReference type="SUPFAM" id="SSF55073">
    <property type="entry name" value="Nucleotide cyclase"/>
    <property type="match status" value="1"/>
</dbReference>
<feature type="compositionally biased region" description="Polar residues" evidence="12">
    <location>
        <begin position="1896"/>
        <end position="1906"/>
    </location>
</feature>
<feature type="compositionally biased region" description="Pro residues" evidence="12">
    <location>
        <begin position="1406"/>
        <end position="1417"/>
    </location>
</feature>
<keyword evidence="8" id="KW-0418">Kinase</keyword>
<dbReference type="PRINTS" id="PR00344">
    <property type="entry name" value="BCTRLSENSOR"/>
</dbReference>
<evidence type="ECO:0000313" key="18">
    <source>
        <dbReference type="Proteomes" id="UP001054857"/>
    </source>
</evidence>
<dbReference type="PANTHER" id="PTHR43047">
    <property type="entry name" value="TWO-COMPONENT HISTIDINE PROTEIN KINASE"/>
    <property type="match status" value="1"/>
</dbReference>
<feature type="region of interest" description="Disordered" evidence="12">
    <location>
        <begin position="946"/>
        <end position="983"/>
    </location>
</feature>
<dbReference type="InterPro" id="IPR003594">
    <property type="entry name" value="HATPase_dom"/>
</dbReference>
<dbReference type="InterPro" id="IPR003661">
    <property type="entry name" value="HisK_dim/P_dom"/>
</dbReference>
<gene>
    <name evidence="17" type="ORF">Agub_g6431</name>
</gene>
<dbReference type="InterPro" id="IPR036097">
    <property type="entry name" value="HisK_dim/P_sf"/>
</dbReference>
<dbReference type="InterPro" id="IPR001425">
    <property type="entry name" value="Arc/bac/fun_rhodopsins"/>
</dbReference>
<keyword evidence="18" id="KW-1185">Reference proteome</keyword>
<organism evidence="17 18">
    <name type="scientific">Astrephomene gubernaculifera</name>
    <dbReference type="NCBI Taxonomy" id="47775"/>
    <lineage>
        <taxon>Eukaryota</taxon>
        <taxon>Viridiplantae</taxon>
        <taxon>Chlorophyta</taxon>
        <taxon>core chlorophytes</taxon>
        <taxon>Chlorophyceae</taxon>
        <taxon>CS clade</taxon>
        <taxon>Chlamydomonadales</taxon>
        <taxon>Astrephomenaceae</taxon>
        <taxon>Astrephomene</taxon>
    </lineage>
</organism>
<dbReference type="CDD" id="cd00082">
    <property type="entry name" value="HisKA"/>
    <property type="match status" value="1"/>
</dbReference>
<evidence type="ECO:0000259" key="15">
    <source>
        <dbReference type="PROSITE" id="PS50110"/>
    </source>
</evidence>
<keyword evidence="6" id="KW-0808">Transferase</keyword>
<feature type="compositionally biased region" description="Low complexity" evidence="12">
    <location>
        <begin position="20"/>
        <end position="32"/>
    </location>
</feature>
<feature type="region of interest" description="Disordered" evidence="12">
    <location>
        <begin position="1923"/>
        <end position="1964"/>
    </location>
</feature>
<feature type="compositionally biased region" description="Basic and acidic residues" evidence="12">
    <location>
        <begin position="688"/>
        <end position="713"/>
    </location>
</feature>
<feature type="domain" description="Response regulatory" evidence="15">
    <location>
        <begin position="1002"/>
        <end position="1120"/>
    </location>
</feature>
<feature type="region of interest" description="Disordered" evidence="12">
    <location>
        <begin position="1853"/>
        <end position="1906"/>
    </location>
</feature>
<feature type="transmembrane region" description="Helical" evidence="13">
    <location>
        <begin position="184"/>
        <end position="204"/>
    </location>
</feature>
<dbReference type="SUPFAM" id="SSF47384">
    <property type="entry name" value="Homodimeric domain of signal transducing histidine kinase"/>
    <property type="match status" value="1"/>
</dbReference>
<feature type="compositionally biased region" description="Low complexity" evidence="12">
    <location>
        <begin position="967"/>
        <end position="979"/>
    </location>
</feature>
<dbReference type="SMART" id="SM01021">
    <property type="entry name" value="Bac_rhodopsin"/>
    <property type="match status" value="1"/>
</dbReference>
<evidence type="ECO:0000256" key="9">
    <source>
        <dbReference type="ARBA" id="ARBA00022989"/>
    </source>
</evidence>
<name>A0AAD3DNU2_9CHLO</name>
<evidence type="ECO:0000256" key="6">
    <source>
        <dbReference type="ARBA" id="ARBA00022679"/>
    </source>
</evidence>
<evidence type="ECO:0000256" key="1">
    <source>
        <dbReference type="ARBA" id="ARBA00000085"/>
    </source>
</evidence>
<dbReference type="InterPro" id="IPR029787">
    <property type="entry name" value="Nucleotide_cyclase"/>
</dbReference>
<dbReference type="SMART" id="SM00387">
    <property type="entry name" value="HATPase_c"/>
    <property type="match status" value="1"/>
</dbReference>
<comment type="subcellular location">
    <subcellularLocation>
        <location evidence="2">Membrane</location>
        <topology evidence="2">Multi-pass membrane protein</topology>
    </subcellularLocation>
</comment>
<feature type="compositionally biased region" description="Low complexity" evidence="12">
    <location>
        <begin position="2181"/>
        <end position="2192"/>
    </location>
</feature>
<dbReference type="Pfam" id="PF00512">
    <property type="entry name" value="HisKA"/>
    <property type="match status" value="1"/>
</dbReference>
<feature type="compositionally biased region" description="Low complexity" evidence="12">
    <location>
        <begin position="1643"/>
        <end position="1652"/>
    </location>
</feature>
<keyword evidence="9 13" id="KW-1133">Transmembrane helix</keyword>
<keyword evidence="5 11" id="KW-0597">Phosphoprotein</keyword>
<dbReference type="GO" id="GO:0005886">
    <property type="term" value="C:plasma membrane"/>
    <property type="evidence" value="ECO:0007669"/>
    <property type="project" value="TreeGrafter"/>
</dbReference>
<dbReference type="GO" id="GO:0000155">
    <property type="term" value="F:phosphorelay sensor kinase activity"/>
    <property type="evidence" value="ECO:0007669"/>
    <property type="project" value="InterPro"/>
</dbReference>
<dbReference type="Gene3D" id="1.20.1070.10">
    <property type="entry name" value="Rhodopsin 7-helix transmembrane proteins"/>
    <property type="match status" value="1"/>
</dbReference>
<keyword evidence="10 13" id="KW-0472">Membrane</keyword>
<dbReference type="PANTHER" id="PTHR43047:SF72">
    <property type="entry name" value="OSMOSENSING HISTIDINE PROTEIN KINASE SLN1"/>
    <property type="match status" value="1"/>
</dbReference>
<feature type="transmembrane region" description="Helical" evidence="13">
    <location>
        <begin position="87"/>
        <end position="110"/>
    </location>
</feature>
<dbReference type="Pfam" id="PF00211">
    <property type="entry name" value="Guanylate_cyc"/>
    <property type="match status" value="1"/>
</dbReference>
<feature type="transmembrane region" description="Helical" evidence="13">
    <location>
        <begin position="210"/>
        <end position="235"/>
    </location>
</feature>
<dbReference type="SUPFAM" id="SSF52172">
    <property type="entry name" value="CheY-like"/>
    <property type="match status" value="1"/>
</dbReference>
<dbReference type="CDD" id="cd09487">
    <property type="entry name" value="SAM_superfamily"/>
    <property type="match status" value="1"/>
</dbReference>
<dbReference type="EC" id="2.7.13.3" evidence="4"/>
<proteinExistence type="inferred from homology"/>
<dbReference type="FunFam" id="3.30.565.10:FF:000010">
    <property type="entry name" value="Sensor histidine kinase RcsC"/>
    <property type="match status" value="1"/>
</dbReference>
<dbReference type="Pfam" id="PF02518">
    <property type="entry name" value="HATPase_c"/>
    <property type="match status" value="1"/>
</dbReference>
<evidence type="ECO:0000256" key="11">
    <source>
        <dbReference type="PROSITE-ProRule" id="PRU00169"/>
    </source>
</evidence>
<feature type="region of interest" description="Disordered" evidence="12">
    <location>
        <begin position="580"/>
        <end position="778"/>
    </location>
</feature>
<dbReference type="InterPro" id="IPR001054">
    <property type="entry name" value="A/G_cyclase"/>
</dbReference>
<feature type="modified residue" description="4-aspartylphosphate" evidence="11">
    <location>
        <position position="1053"/>
    </location>
</feature>
<feature type="region of interest" description="Disordered" evidence="12">
    <location>
        <begin position="1"/>
        <end position="37"/>
    </location>
</feature>
<feature type="compositionally biased region" description="Polar residues" evidence="12">
    <location>
        <begin position="596"/>
        <end position="612"/>
    </location>
</feature>
<evidence type="ECO:0000256" key="4">
    <source>
        <dbReference type="ARBA" id="ARBA00012438"/>
    </source>
</evidence>
<dbReference type="Gene3D" id="1.10.287.130">
    <property type="match status" value="1"/>
</dbReference>
<dbReference type="GO" id="GO:0009190">
    <property type="term" value="P:cyclic nucleotide biosynthetic process"/>
    <property type="evidence" value="ECO:0007669"/>
    <property type="project" value="InterPro"/>
</dbReference>
<dbReference type="EMBL" id="BMAR01000009">
    <property type="protein sequence ID" value="GFR45058.1"/>
    <property type="molecule type" value="Genomic_DNA"/>
</dbReference>
<dbReference type="InterPro" id="IPR011006">
    <property type="entry name" value="CheY-like_superfamily"/>
</dbReference>
<comment type="similarity">
    <text evidence="3">Belongs to the archaeal/bacterial/fungal opsin family.</text>
</comment>
<dbReference type="PROSITE" id="PS50110">
    <property type="entry name" value="RESPONSE_REGULATORY"/>
    <property type="match status" value="1"/>
</dbReference>
<dbReference type="Gene3D" id="3.30.70.1230">
    <property type="entry name" value="Nucleotide cyclase"/>
    <property type="match status" value="1"/>
</dbReference>
<feature type="domain" description="Histidine kinase" evidence="14">
    <location>
        <begin position="340"/>
        <end position="559"/>
    </location>
</feature>
<dbReference type="GO" id="GO:0009927">
    <property type="term" value="F:histidine phosphotransfer kinase activity"/>
    <property type="evidence" value="ECO:0007669"/>
    <property type="project" value="TreeGrafter"/>
</dbReference>
<feature type="compositionally biased region" description="Low complexity" evidence="12">
    <location>
        <begin position="2153"/>
        <end position="2168"/>
    </location>
</feature>
<evidence type="ECO:0000256" key="13">
    <source>
        <dbReference type="SAM" id="Phobius"/>
    </source>
</evidence>
<dbReference type="SUPFAM" id="SSF81321">
    <property type="entry name" value="Family A G protein-coupled receptor-like"/>
    <property type="match status" value="1"/>
</dbReference>
<dbReference type="InterPro" id="IPR004358">
    <property type="entry name" value="Sig_transdc_His_kin-like_C"/>
</dbReference>
<evidence type="ECO:0000256" key="12">
    <source>
        <dbReference type="SAM" id="MobiDB-lite"/>
    </source>
</evidence>
<feature type="region of interest" description="Disordered" evidence="12">
    <location>
        <begin position="2153"/>
        <end position="2245"/>
    </location>
</feature>
<keyword evidence="7 13" id="KW-0812">Transmembrane</keyword>
<accession>A0AAD3DNU2</accession>
<feature type="region of interest" description="Disordered" evidence="12">
    <location>
        <begin position="1643"/>
        <end position="1667"/>
    </location>
</feature>
<feature type="compositionally biased region" description="Basic and acidic residues" evidence="12">
    <location>
        <begin position="639"/>
        <end position="679"/>
    </location>
</feature>
<comment type="caution">
    <text evidence="17">The sequence shown here is derived from an EMBL/GenBank/DDBJ whole genome shotgun (WGS) entry which is preliminary data.</text>
</comment>
<comment type="catalytic activity">
    <reaction evidence="1">
        <text>ATP + protein L-histidine = ADP + protein N-phospho-L-histidine.</text>
        <dbReference type="EC" id="2.7.13.3"/>
    </reaction>
</comment>
<evidence type="ECO:0000259" key="16">
    <source>
        <dbReference type="PROSITE" id="PS50125"/>
    </source>
</evidence>
<dbReference type="Pfam" id="PF00072">
    <property type="entry name" value="Response_reg"/>
    <property type="match status" value="1"/>
</dbReference>
<dbReference type="SMART" id="SM00044">
    <property type="entry name" value="CYCc"/>
    <property type="match status" value="1"/>
</dbReference>
<evidence type="ECO:0000256" key="2">
    <source>
        <dbReference type="ARBA" id="ARBA00004141"/>
    </source>
</evidence>
<feature type="compositionally biased region" description="Low complexity" evidence="12">
    <location>
        <begin position="1879"/>
        <end position="1890"/>
    </location>
</feature>
<dbReference type="CDD" id="cd16922">
    <property type="entry name" value="HATPase_EvgS-ArcB-TorS-like"/>
    <property type="match status" value="1"/>
</dbReference>
<protein>
    <recommendedName>
        <fullName evidence="4">histidine kinase</fullName>
        <ecNumber evidence="4">2.7.13.3</ecNumber>
    </recommendedName>
</protein>
<evidence type="ECO:0000256" key="5">
    <source>
        <dbReference type="ARBA" id="ARBA00022553"/>
    </source>
</evidence>
<dbReference type="CDD" id="cd07302">
    <property type="entry name" value="CHD"/>
    <property type="match status" value="1"/>
</dbReference>
<dbReference type="SMART" id="SM00388">
    <property type="entry name" value="HisKA"/>
    <property type="match status" value="1"/>
</dbReference>
<dbReference type="Pfam" id="PF01036">
    <property type="entry name" value="Bac_rhodopsin"/>
    <property type="match status" value="1"/>
</dbReference>
<feature type="region of interest" description="Disordered" evidence="12">
    <location>
        <begin position="794"/>
        <end position="816"/>
    </location>
</feature>
<feature type="domain" description="Guanylate cyclase" evidence="16">
    <location>
        <begin position="1174"/>
        <end position="1306"/>
    </location>
</feature>
<feature type="region of interest" description="Disordered" evidence="12">
    <location>
        <begin position="1778"/>
        <end position="1816"/>
    </location>
</feature>
<evidence type="ECO:0000256" key="7">
    <source>
        <dbReference type="ARBA" id="ARBA00022692"/>
    </source>
</evidence>
<feature type="transmembrane region" description="Helical" evidence="13">
    <location>
        <begin position="247"/>
        <end position="267"/>
    </location>
</feature>
<sequence>MPHYNGMRQRSGVALPPQKSEPAPAPASASPAPEEDAEDPEVFYGWMKTWAATLAGVFVYFGARWLVEYMLPPNQDAYAELMKAVPPIVYQMSSTAFFTALVLNLTSLLFEDNAPKRQLALLSVAIKGAACHTDMLLVTGRTTVIYDAFGSIIIPQRYVQWLVTTPTMVYILSKISDFTPRQTATAIVMDVVMILSGFGANLVPGPYLNWPLFGLSMLCFVGVMYMMGLMVFSAIKEHPSASSRRSLLFIYMCTLLIWVLFPVAWILHVIEANSPQAEYLNVFANFMAKVLFSSSIMYGNYMTIAQRRLLAQQAAENAHRVRMIQDLKDAVTRKDQFMSLMSHELRTPLNGIIQLSDALVRGAGGEMNPKGQHFVKTIKNSSNHLLNIINDILDVAALKEGKLTIKHELCSLAKAVDHVVDIVAPLAKKDVVIERSVDPRTPCIIADFSRVIQILYNLIGNALKFTHKGQVAVRVSPSGGGSSVIMQVSDTGIGIAPDRINSIWGAFEQVDMSVTRKYGGTGLGLNIVKQLVEAHEGRIECRSVEGEGTTFTVTLPVMQGSTRKSLEVQVLESLSACGHGGAKEALSKRRPKRMPGSTQLSGAIEETISQLTRGLARRPSGGYTTEAGSDGDGGGGNSHSHDDEETLYRRRTKELERENLMGDLQRRTEHKRSIDEASRVSKQLHLSAPERRAERDSRSLERPSELEVEERLVGAEGSSKWATSAASRGGYGASAGDDGGDDDGAGRGFWTARRTIKSEDSGSNGGRRPRRSGWQAGVPATVTGMQAATAAVTSHSGGRFSVAGAFPDGEDDAHDRHQRTSIDLHVGVGYVNAGGAGNCSSASTATGFRKLSGSTSLSNSKPGAACFPHRMSAFGSNRGGGGMYPQPHSFANGGGNCSGSGLTNPLFKSALESDLYRNSFRRTSFDEASSVGGEIEAGSMESILMQRSSSRRGNKTPAERGSKLHNSTTLATTTSSSCTMPPPPPGLTLDKLAYSDMYGTVQILSVDDEEVNQIVLEEILTSSGYHFARCMDGLEALEWLCASETMPDLILLDCMMPNMSGHEFCATLRKVIPGNVLPVIMVSAKSDEDNIVEGLRSGSNDFVRKPYQREELLARIETQLRLKSDSWWLAELINNVDGRETESMKLLKNILPESIIARMQQGQKFVADSHRHVVILFSDIVGFTSLSSKLPTAEVFLMLSNMFTAFDKLTDRFSVYKVETIGDAYMVAAGHDEDDDKAHKGSPLMRVLGFARAMLDVVRNITAPNGERLRIRIGVHCGPAFAGVIGMKCPRYCFLGDTVNTASRMESTGFPMCVHVSEDVFRHHPNAETELQEVGEREVKGKGRMRTYLLRAGAWEQALREYAARLQAAAAAATGSAATSAQQTGGGTGSTTPLLGCSSDLQTQPPAAPPLPAPPPLSMLHSDSFRLADLACSPDSTTAGGSPLLVLEATVSGGIGELCQQPQQRTGTDDGCQTASGNGGGCLQDMAQAAALAAQSNQSAAVRQLPPLYSGVSAGAGPSGGGSCTNSIGRSPLSRPEAFPVLKASAGTGGAAAAGKAATAGGVAMGCAAAPQLNAHAQDNRLLGKTFGSEAYYREDSSEDGAGTFACAASMNRLHPQPNSTMIGNTPIPSLFNSARVVSGSADAAAGGTATEAPPPPSTTTSAPFETGSGTALGHKYYNELFHSSSVILGSGGTCGAGAACDAGGGWAPTVVFLEQRLNGMGSQLVSEMAARQRLQEELDTERCRTAGALQQAGLLARQLRLTSAAAAAVAAAAHGKSSSGAITQPPYNSNGSSGVIVVGSSSTNSGDSAEAGSAEELLRRSLDANRTQQHRHQAVSSLGQLEDTDVIILTEEQYNSSSSTGNGGNTGGTSALPMVGEAAATTSSARANAPHGGDDSSSVNPSSPFVLTSDMQLQAGMVATRQVGSNAGRGCSRSGATDGSGRPGAAGNLQPSAQQQQQQQPVGDIAQCNAAANPPASGYTSAYIALASPMGIPRKLSALQSLGLASLLHLPPATPNGAAIAATSNTAATAAAATAGPANMAAGASPGGSAVLPQSVTRLSVLPSTQVLPSYGIQQLFLELGLLPYLPRFRKEAIRLDMLLGMEVKQLERLGLRPLGYCIRVKEAVMELARGLLRACEEAALVAEGLSGHPDSSFGSQQGCAAAAAGSSSGGGGGGCAEEQQLPQQQPLQQPKHQRDQHHQQQTQQPQKLHEAAPVATPHGPHDTAVARNLPSSSGNNSNGSDGR</sequence>
<feature type="transmembrane region" description="Helical" evidence="13">
    <location>
        <begin position="49"/>
        <end position="67"/>
    </location>
</feature>
<evidence type="ECO:0000256" key="8">
    <source>
        <dbReference type="ARBA" id="ARBA00022777"/>
    </source>
</evidence>
<feature type="compositionally biased region" description="Polar residues" evidence="12">
    <location>
        <begin position="1778"/>
        <end position="1788"/>
    </location>
</feature>
<dbReference type="InterPro" id="IPR001789">
    <property type="entry name" value="Sig_transdc_resp-reg_receiver"/>
</dbReference>
<dbReference type="Proteomes" id="UP001054857">
    <property type="component" value="Unassembled WGS sequence"/>
</dbReference>
<evidence type="ECO:0000313" key="17">
    <source>
        <dbReference type="EMBL" id="GFR45058.1"/>
    </source>
</evidence>
<dbReference type="Gene3D" id="3.40.50.2300">
    <property type="match status" value="1"/>
</dbReference>
<evidence type="ECO:0000256" key="10">
    <source>
        <dbReference type="ARBA" id="ARBA00023136"/>
    </source>
</evidence>
<reference evidence="17 18" key="1">
    <citation type="journal article" date="2021" name="Sci. Rep.">
        <title>Genome sequencing of the multicellular alga Astrephomene provides insights into convergent evolution of germ-soma differentiation.</title>
        <authorList>
            <person name="Yamashita S."/>
            <person name="Yamamoto K."/>
            <person name="Matsuzaki R."/>
            <person name="Suzuki S."/>
            <person name="Yamaguchi H."/>
            <person name="Hirooka S."/>
            <person name="Minakuchi Y."/>
            <person name="Miyagishima S."/>
            <person name="Kawachi M."/>
            <person name="Toyoda A."/>
            <person name="Nozaki H."/>
        </authorList>
    </citation>
    <scope>NUCLEOTIDE SEQUENCE [LARGE SCALE GENOMIC DNA]</scope>
    <source>
        <strain evidence="17 18">NIES-4017</strain>
    </source>
</reference>
<dbReference type="SMART" id="SM00448">
    <property type="entry name" value="REC"/>
    <property type="match status" value="1"/>
</dbReference>
<feature type="compositionally biased region" description="Low complexity" evidence="12">
    <location>
        <begin position="1789"/>
        <end position="1807"/>
    </location>
</feature>
<dbReference type="InterPro" id="IPR036890">
    <property type="entry name" value="HATPase_C_sf"/>
</dbReference>
<evidence type="ECO:0000256" key="3">
    <source>
        <dbReference type="ARBA" id="ARBA00008130"/>
    </source>
</evidence>
<dbReference type="Gene3D" id="3.30.565.10">
    <property type="entry name" value="Histidine kinase-like ATPase, C-terminal domain"/>
    <property type="match status" value="1"/>
</dbReference>
<feature type="compositionally biased region" description="Low complexity" evidence="12">
    <location>
        <begin position="2233"/>
        <end position="2245"/>
    </location>
</feature>